<proteinExistence type="inferred from homology"/>
<evidence type="ECO:0000256" key="1">
    <source>
        <dbReference type="ARBA" id="ARBA00022490"/>
    </source>
</evidence>
<comment type="similarity">
    <text evidence="6">Belongs to the methyltransferase superfamily. tRNA (adenine-N(6)-)-methyltransferase family.</text>
</comment>
<dbReference type="GO" id="GO:0005737">
    <property type="term" value="C:cytoplasm"/>
    <property type="evidence" value="ECO:0007669"/>
    <property type="project" value="UniProtKB-SubCell"/>
</dbReference>
<dbReference type="EMBL" id="CP049331">
    <property type="protein sequence ID" value="QIH42600.1"/>
    <property type="molecule type" value="Genomic_DNA"/>
</dbReference>
<dbReference type="Proteomes" id="UP000503003">
    <property type="component" value="Chromosome 1"/>
</dbReference>
<dbReference type="SUPFAM" id="SSF53335">
    <property type="entry name" value="S-adenosyl-L-methionine-dependent methyltransferases"/>
    <property type="match status" value="1"/>
</dbReference>
<reference evidence="8 9" key="1">
    <citation type="submission" date="2020-02" db="EMBL/GenBank/DDBJ databases">
        <title>A complete genome of a marine bacterium Vibrio sp. ZWAL4003 isolated from the mangrove sediment with the ability to degrade polysaccharides.</title>
        <authorList>
            <person name="Wu J."/>
            <person name="Qu W."/>
            <person name="Zeng R."/>
        </authorList>
    </citation>
    <scope>NUCLEOTIDE SEQUENCE [LARGE SCALE GENOMIC DNA]</scope>
    <source>
        <strain evidence="8 9">ZWAL4003</strain>
    </source>
</reference>
<comment type="catalytic activity">
    <reaction evidence="6">
        <text>adenosine(37) in tRNA1(Val) + S-adenosyl-L-methionine = N(6)-methyladenosine(37) in tRNA1(Val) + S-adenosyl-L-homocysteine + H(+)</text>
        <dbReference type="Rhea" id="RHEA:43160"/>
        <dbReference type="Rhea" id="RHEA-COMP:10369"/>
        <dbReference type="Rhea" id="RHEA-COMP:10370"/>
        <dbReference type="ChEBI" id="CHEBI:15378"/>
        <dbReference type="ChEBI" id="CHEBI:57856"/>
        <dbReference type="ChEBI" id="CHEBI:59789"/>
        <dbReference type="ChEBI" id="CHEBI:74411"/>
        <dbReference type="ChEBI" id="CHEBI:74449"/>
        <dbReference type="EC" id="2.1.1.223"/>
    </reaction>
</comment>
<dbReference type="PANTHER" id="PTHR47739">
    <property type="entry name" value="TRNA1(VAL) (ADENINE(37)-N6)-METHYLTRANSFERASE"/>
    <property type="match status" value="1"/>
</dbReference>
<dbReference type="AlphaFoldDB" id="A0A6G7CKJ7"/>
<evidence type="ECO:0000313" key="8">
    <source>
        <dbReference type="EMBL" id="QIH42600.1"/>
    </source>
</evidence>
<evidence type="ECO:0000259" key="7">
    <source>
        <dbReference type="Pfam" id="PF05175"/>
    </source>
</evidence>
<comment type="subcellular location">
    <subcellularLocation>
        <location evidence="6">Cytoplasm</location>
    </subcellularLocation>
</comment>
<dbReference type="GO" id="GO:0003676">
    <property type="term" value="F:nucleic acid binding"/>
    <property type="evidence" value="ECO:0007669"/>
    <property type="project" value="InterPro"/>
</dbReference>
<dbReference type="InterPro" id="IPR007848">
    <property type="entry name" value="Small_mtfrase_dom"/>
</dbReference>
<dbReference type="RefSeq" id="WP_165312164.1">
    <property type="nucleotide sequence ID" value="NZ_CP049331.1"/>
</dbReference>
<dbReference type="InterPro" id="IPR029063">
    <property type="entry name" value="SAM-dependent_MTases_sf"/>
</dbReference>
<evidence type="ECO:0000256" key="3">
    <source>
        <dbReference type="ARBA" id="ARBA00022679"/>
    </source>
</evidence>
<dbReference type="CDD" id="cd02440">
    <property type="entry name" value="AdoMet_MTases"/>
    <property type="match status" value="1"/>
</dbReference>
<keyword evidence="1 6" id="KW-0963">Cytoplasm</keyword>
<evidence type="ECO:0000256" key="6">
    <source>
        <dbReference type="HAMAP-Rule" id="MF_01872"/>
    </source>
</evidence>
<evidence type="ECO:0000256" key="4">
    <source>
        <dbReference type="ARBA" id="ARBA00022691"/>
    </source>
</evidence>
<gene>
    <name evidence="8" type="ORF">G5S32_11630</name>
</gene>
<sequence length="248" mass="27731">MKSSTLNTKGFKFKQFSIEGGQSGMPVSTDGVLLGAWAFQHELSQIASSLPITHILDIGTGTGLLALMCAQRFPHAQIQAIDIDEHAYRSAQINISQSPWAGRIVLEQVDVLNITNSKTFDAIICNPPYFNDGEQSQHAQRATARHTKTLEHKQLINITYQLLSETGTASFILPITEGEQFIELAKKSGFYLSRLCKVQPTPNKPISRVLFELKKEPIDIEESTLIIRDDLGYTQAFIELTRSFYLKM</sequence>
<dbReference type="KEGG" id="vzi:G5S32_11630"/>
<evidence type="ECO:0000256" key="5">
    <source>
        <dbReference type="ARBA" id="ARBA00022694"/>
    </source>
</evidence>
<dbReference type="PANTHER" id="PTHR47739:SF1">
    <property type="entry name" value="TRNA1(VAL) (ADENINE(37)-N6)-METHYLTRANSFERASE"/>
    <property type="match status" value="1"/>
</dbReference>
<dbReference type="InterPro" id="IPR022882">
    <property type="entry name" value="tRNA_adenine-N6_MeTrfase"/>
</dbReference>
<keyword evidence="4 6" id="KW-0949">S-adenosyl-L-methionine</keyword>
<accession>A0A6G7CKJ7</accession>
<dbReference type="HAMAP" id="MF_01872">
    <property type="entry name" value="tRNA_methyltr_YfiC"/>
    <property type="match status" value="1"/>
</dbReference>
<dbReference type="GO" id="GO:0008033">
    <property type="term" value="P:tRNA processing"/>
    <property type="evidence" value="ECO:0007669"/>
    <property type="project" value="UniProtKB-UniRule"/>
</dbReference>
<keyword evidence="3 6" id="KW-0808">Transferase</keyword>
<keyword evidence="9" id="KW-1185">Reference proteome</keyword>
<evidence type="ECO:0000256" key="2">
    <source>
        <dbReference type="ARBA" id="ARBA00022603"/>
    </source>
</evidence>
<dbReference type="GO" id="GO:0032259">
    <property type="term" value="P:methylation"/>
    <property type="evidence" value="ECO:0007669"/>
    <property type="project" value="UniProtKB-KW"/>
</dbReference>
<dbReference type="GO" id="GO:0016430">
    <property type="term" value="F:tRNA (adenine-N6)-methyltransferase activity"/>
    <property type="evidence" value="ECO:0007669"/>
    <property type="project" value="UniProtKB-UniRule"/>
</dbReference>
<dbReference type="EC" id="2.1.1.223" evidence="6"/>
<dbReference type="PRINTS" id="PR00507">
    <property type="entry name" value="N12N6MTFRASE"/>
</dbReference>
<evidence type="ECO:0000313" key="9">
    <source>
        <dbReference type="Proteomes" id="UP000503003"/>
    </source>
</evidence>
<dbReference type="InterPro" id="IPR050210">
    <property type="entry name" value="tRNA_Adenine-N(6)_MTase"/>
</dbReference>
<protein>
    <recommendedName>
        <fullName evidence="6">tRNA1(Val) (adenine(37)-N6)-methyltransferase</fullName>
        <ecNumber evidence="6">2.1.1.223</ecNumber>
    </recommendedName>
    <alternativeName>
        <fullName evidence="6">tRNA m6A37 methyltransferase</fullName>
    </alternativeName>
</protein>
<dbReference type="Gene3D" id="3.40.50.150">
    <property type="entry name" value="Vaccinia Virus protein VP39"/>
    <property type="match status" value="1"/>
</dbReference>
<dbReference type="InterPro" id="IPR002052">
    <property type="entry name" value="DNA_methylase_N6_adenine_CS"/>
</dbReference>
<dbReference type="PROSITE" id="PS00092">
    <property type="entry name" value="N6_MTASE"/>
    <property type="match status" value="1"/>
</dbReference>
<name>A0A6G7CKJ7_9VIBR</name>
<comment type="function">
    <text evidence="6">Specifically methylates the adenine in position 37 of tRNA(1)(Val) (anticodon cmo5UAC).</text>
</comment>
<dbReference type="Pfam" id="PF05175">
    <property type="entry name" value="MTS"/>
    <property type="match status" value="1"/>
</dbReference>
<keyword evidence="2 6" id="KW-0489">Methyltransferase</keyword>
<keyword evidence="5 6" id="KW-0819">tRNA processing</keyword>
<feature type="domain" description="Methyltransferase small" evidence="7">
    <location>
        <begin position="53"/>
        <end position="142"/>
    </location>
</feature>
<organism evidence="8 9">
    <name type="scientific">Vibrio ziniensis</name>
    <dbReference type="NCBI Taxonomy" id="2711221"/>
    <lineage>
        <taxon>Bacteria</taxon>
        <taxon>Pseudomonadati</taxon>
        <taxon>Pseudomonadota</taxon>
        <taxon>Gammaproteobacteria</taxon>
        <taxon>Vibrionales</taxon>
        <taxon>Vibrionaceae</taxon>
        <taxon>Vibrio</taxon>
    </lineage>
</organism>